<dbReference type="CDD" id="cd06467">
    <property type="entry name" value="p23_NUDC_like"/>
    <property type="match status" value="1"/>
</dbReference>
<feature type="compositionally biased region" description="Basic and acidic residues" evidence="4">
    <location>
        <begin position="265"/>
        <end position="275"/>
    </location>
</feature>
<dbReference type="InterPro" id="IPR007052">
    <property type="entry name" value="CS_dom"/>
</dbReference>
<dbReference type="Pfam" id="PF04969">
    <property type="entry name" value="CS"/>
    <property type="match status" value="1"/>
</dbReference>
<feature type="compositionally biased region" description="Polar residues" evidence="4">
    <location>
        <begin position="154"/>
        <end position="163"/>
    </location>
</feature>
<dbReference type="EMBL" id="ABEU02000004">
    <property type="protein sequence ID" value="PNR55731.1"/>
    <property type="molecule type" value="Genomic_DNA"/>
</dbReference>
<evidence type="ECO:0000256" key="4">
    <source>
        <dbReference type="SAM" id="MobiDB-lite"/>
    </source>
</evidence>
<organism evidence="6">
    <name type="scientific">Physcomitrium patens</name>
    <name type="common">Spreading-leaved earth moss</name>
    <name type="synonym">Physcomitrella patens</name>
    <dbReference type="NCBI Taxonomy" id="3218"/>
    <lineage>
        <taxon>Eukaryota</taxon>
        <taxon>Viridiplantae</taxon>
        <taxon>Streptophyta</taxon>
        <taxon>Embryophyta</taxon>
        <taxon>Bryophyta</taxon>
        <taxon>Bryophytina</taxon>
        <taxon>Bryopsida</taxon>
        <taxon>Funariidae</taxon>
        <taxon>Funariales</taxon>
        <taxon>Funariaceae</taxon>
        <taxon>Physcomitrium</taxon>
    </lineage>
</organism>
<dbReference type="Proteomes" id="UP000006727">
    <property type="component" value="Chromosome 4"/>
</dbReference>
<dbReference type="GO" id="GO:0006457">
    <property type="term" value="P:protein folding"/>
    <property type="evidence" value="ECO:0000318"/>
    <property type="project" value="GO_Central"/>
</dbReference>
<dbReference type="GeneID" id="112281078"/>
<dbReference type="EnsemblPlants" id="Pp3c4_23090V3.1">
    <property type="protein sequence ID" value="Pp3c4_23090V3.1"/>
    <property type="gene ID" value="Pp3c4_23090"/>
</dbReference>
<gene>
    <name evidence="7" type="primary">LOC112281078</name>
    <name evidence="6" type="ORF">PHYPA_006628</name>
</gene>
<keyword evidence="8" id="KW-1185">Reference proteome</keyword>
<feature type="region of interest" description="Disordered" evidence="4">
    <location>
        <begin position="1"/>
        <end position="51"/>
    </location>
</feature>
<feature type="region of interest" description="Disordered" evidence="4">
    <location>
        <begin position="142"/>
        <end position="184"/>
    </location>
</feature>
<comment type="subcellular location">
    <subcellularLocation>
        <location evidence="1">Cytoplasm</location>
    </subcellularLocation>
</comment>
<dbReference type="PROSITE" id="PS51203">
    <property type="entry name" value="CS"/>
    <property type="match status" value="1"/>
</dbReference>
<evidence type="ECO:0000313" key="6">
    <source>
        <dbReference type="EMBL" id="PNR55731.1"/>
    </source>
</evidence>
<dbReference type="FunFam" id="2.60.40.790:FF:000001">
    <property type="entry name" value="Nuclear migration protein nudC"/>
    <property type="match status" value="1"/>
</dbReference>
<dbReference type="EnsemblPlants" id="Pp3c4_23090V3.2">
    <property type="protein sequence ID" value="Pp3c4_23090V3.2"/>
    <property type="gene ID" value="Pp3c4_23090"/>
</dbReference>
<feature type="domain" description="CS" evidence="5">
    <location>
        <begin position="284"/>
        <end position="373"/>
    </location>
</feature>
<accession>A0A2K1KPQ5</accession>
<evidence type="ECO:0000259" key="5">
    <source>
        <dbReference type="PROSITE" id="PS51203"/>
    </source>
</evidence>
<reference evidence="7" key="3">
    <citation type="submission" date="2020-12" db="UniProtKB">
        <authorList>
            <consortium name="EnsemblPlants"/>
        </authorList>
    </citation>
    <scope>IDENTIFICATION</scope>
</reference>
<dbReference type="Gene3D" id="2.60.40.790">
    <property type="match status" value="1"/>
</dbReference>
<evidence type="ECO:0000256" key="1">
    <source>
        <dbReference type="ARBA" id="ARBA00004496"/>
    </source>
</evidence>
<dbReference type="OrthoDB" id="416217at2759"/>
<proteinExistence type="predicted"/>
<dbReference type="GO" id="GO:0051082">
    <property type="term" value="F:unfolded protein binding"/>
    <property type="evidence" value="ECO:0000318"/>
    <property type="project" value="GO_Central"/>
</dbReference>
<dbReference type="Gramene" id="Pp3c4_23090V3.2">
    <property type="protein sequence ID" value="Pp3c4_23090V3.2"/>
    <property type="gene ID" value="Pp3c4_23090"/>
</dbReference>
<reference evidence="6 8" key="2">
    <citation type="journal article" date="2018" name="Plant J.">
        <title>The Physcomitrella patens chromosome-scale assembly reveals moss genome structure and evolution.</title>
        <authorList>
            <person name="Lang D."/>
            <person name="Ullrich K.K."/>
            <person name="Murat F."/>
            <person name="Fuchs J."/>
            <person name="Jenkins J."/>
            <person name="Haas F.B."/>
            <person name="Piednoel M."/>
            <person name="Gundlach H."/>
            <person name="Van Bel M."/>
            <person name="Meyberg R."/>
            <person name="Vives C."/>
            <person name="Morata J."/>
            <person name="Symeonidi A."/>
            <person name="Hiss M."/>
            <person name="Muchero W."/>
            <person name="Kamisugi Y."/>
            <person name="Saleh O."/>
            <person name="Blanc G."/>
            <person name="Decker E.L."/>
            <person name="van Gessel N."/>
            <person name="Grimwood J."/>
            <person name="Hayes R.D."/>
            <person name="Graham S.W."/>
            <person name="Gunter L.E."/>
            <person name="McDaniel S.F."/>
            <person name="Hoernstein S.N.W."/>
            <person name="Larsson A."/>
            <person name="Li F.W."/>
            <person name="Perroud P.F."/>
            <person name="Phillips J."/>
            <person name="Ranjan P."/>
            <person name="Rokshar D.S."/>
            <person name="Rothfels C.J."/>
            <person name="Schneider L."/>
            <person name="Shu S."/>
            <person name="Stevenson D.W."/>
            <person name="Thummler F."/>
            <person name="Tillich M."/>
            <person name="Villarreal Aguilar J.C."/>
            <person name="Widiez T."/>
            <person name="Wong G.K."/>
            <person name="Wymore A."/>
            <person name="Zhang Y."/>
            <person name="Zimmer A.D."/>
            <person name="Quatrano R.S."/>
            <person name="Mayer K.F.X."/>
            <person name="Goodstein D."/>
            <person name="Casacuberta J.M."/>
            <person name="Vandepoele K."/>
            <person name="Reski R."/>
            <person name="Cuming A.C."/>
            <person name="Tuskan G.A."/>
            <person name="Maumus F."/>
            <person name="Salse J."/>
            <person name="Schmutz J."/>
            <person name="Rensing S.A."/>
        </authorList>
    </citation>
    <scope>NUCLEOTIDE SEQUENCE [LARGE SCALE GENOMIC DNA]</scope>
    <source>
        <strain evidence="7 8">cv. Gransden 2004</strain>
    </source>
</reference>
<dbReference type="RefSeq" id="XP_024373018.1">
    <property type="nucleotide sequence ID" value="XM_024517250.2"/>
</dbReference>
<feature type="compositionally biased region" description="Acidic residues" evidence="4">
    <location>
        <begin position="27"/>
        <end position="46"/>
    </location>
</feature>
<feature type="compositionally biased region" description="Acidic residues" evidence="4">
    <location>
        <begin position="1"/>
        <end position="15"/>
    </location>
</feature>
<evidence type="ECO:0000256" key="3">
    <source>
        <dbReference type="ARBA" id="ARBA00053226"/>
    </source>
</evidence>
<dbReference type="PANTHER" id="PTHR12356:SF3">
    <property type="entry name" value="NUCLEAR MIGRATION PROTEIN NUDC"/>
    <property type="match status" value="1"/>
</dbReference>
<feature type="region of interest" description="Disordered" evidence="4">
    <location>
        <begin position="264"/>
        <end position="284"/>
    </location>
</feature>
<dbReference type="InterPro" id="IPR008978">
    <property type="entry name" value="HSP20-like_chaperone"/>
</dbReference>
<dbReference type="AlphaFoldDB" id="A0A2K1KPQ5"/>
<dbReference type="Gramene" id="Pp3c4_23090V3.1">
    <property type="protein sequence ID" value="Pp3c4_23090V3.1"/>
    <property type="gene ID" value="Pp3c4_23090"/>
</dbReference>
<dbReference type="GO" id="GO:0005737">
    <property type="term" value="C:cytoplasm"/>
    <property type="evidence" value="ECO:0000318"/>
    <property type="project" value="GO_Central"/>
</dbReference>
<dbReference type="PANTHER" id="PTHR12356">
    <property type="entry name" value="NUCLEAR MOVEMENT PROTEIN NUDC"/>
    <property type="match status" value="1"/>
</dbReference>
<dbReference type="InterPro" id="IPR037898">
    <property type="entry name" value="NudC_fam"/>
</dbReference>
<reference evidence="6 8" key="1">
    <citation type="journal article" date="2008" name="Science">
        <title>The Physcomitrella genome reveals evolutionary insights into the conquest of land by plants.</title>
        <authorList>
            <person name="Rensing S."/>
            <person name="Lang D."/>
            <person name="Zimmer A."/>
            <person name="Terry A."/>
            <person name="Salamov A."/>
            <person name="Shapiro H."/>
            <person name="Nishiyama T."/>
            <person name="Perroud P.-F."/>
            <person name="Lindquist E."/>
            <person name="Kamisugi Y."/>
            <person name="Tanahashi T."/>
            <person name="Sakakibara K."/>
            <person name="Fujita T."/>
            <person name="Oishi K."/>
            <person name="Shin-I T."/>
            <person name="Kuroki Y."/>
            <person name="Toyoda A."/>
            <person name="Suzuki Y."/>
            <person name="Hashimoto A."/>
            <person name="Yamaguchi K."/>
            <person name="Sugano A."/>
            <person name="Kohara Y."/>
            <person name="Fujiyama A."/>
            <person name="Anterola A."/>
            <person name="Aoki S."/>
            <person name="Ashton N."/>
            <person name="Barbazuk W.B."/>
            <person name="Barker E."/>
            <person name="Bennetzen J."/>
            <person name="Bezanilla M."/>
            <person name="Blankenship R."/>
            <person name="Cho S.H."/>
            <person name="Dutcher S."/>
            <person name="Estelle M."/>
            <person name="Fawcett J.A."/>
            <person name="Gundlach H."/>
            <person name="Hanada K."/>
            <person name="Heyl A."/>
            <person name="Hicks K.A."/>
            <person name="Hugh J."/>
            <person name="Lohr M."/>
            <person name="Mayer K."/>
            <person name="Melkozernov A."/>
            <person name="Murata T."/>
            <person name="Nelson D."/>
            <person name="Pils B."/>
            <person name="Prigge M."/>
            <person name="Reiss B."/>
            <person name="Renner T."/>
            <person name="Rombauts S."/>
            <person name="Rushton P."/>
            <person name="Sanderfoot A."/>
            <person name="Schween G."/>
            <person name="Shiu S.-H."/>
            <person name="Stueber K."/>
            <person name="Theodoulou F.L."/>
            <person name="Tu H."/>
            <person name="Van de Peer Y."/>
            <person name="Verrier P.J."/>
            <person name="Waters E."/>
            <person name="Wood A."/>
            <person name="Yang L."/>
            <person name="Cove D."/>
            <person name="Cuming A."/>
            <person name="Hasebe M."/>
            <person name="Lucas S."/>
            <person name="Mishler D.B."/>
            <person name="Reski R."/>
            <person name="Grigoriev I."/>
            <person name="Quatrano R.S."/>
            <person name="Boore J.L."/>
        </authorList>
    </citation>
    <scope>NUCLEOTIDE SEQUENCE [LARGE SCALE GENOMIC DNA]</scope>
    <source>
        <strain evidence="7 8">cv. Gransden 2004</strain>
    </source>
</reference>
<dbReference type="SUPFAM" id="SSF49764">
    <property type="entry name" value="HSP20-like chaperones"/>
    <property type="match status" value="1"/>
</dbReference>
<dbReference type="STRING" id="3218.A0A2K1KPQ5"/>
<evidence type="ECO:0000313" key="7">
    <source>
        <dbReference type="EnsemblPlants" id="Pp3c4_23090V3.1"/>
    </source>
</evidence>
<protein>
    <recommendedName>
        <fullName evidence="5">CS domain-containing protein</fullName>
    </recommendedName>
</protein>
<evidence type="ECO:0000256" key="2">
    <source>
        <dbReference type="ARBA" id="ARBA00022490"/>
    </source>
</evidence>
<sequence length="472" mass="53264">MAIISEYEEEEEDSEERPAVVGVINMQDEEEDGYEDEDEDNDEDYNPDPYFSSQPVYATNSMRPFDEVLRYLLQEHQQQPLDLLSTVIEYLFRKTGIAMQEGVDARVSEMLFAAKRMRVDGDDIEDVFAGPDKVAKLDEIFDDPGTKEEDSPHVSVSESTKGLQGSVSSTSESSKKQGSAVEDEETVIITPTEYLQKDMCEDPEVAVFVANNSGLYHQTDTNHDTKTDMKSETEITTLSEVEPVTNNWLAGEPGNIEIHCKGKKKGLEKGEKPQDLDPNSGNGADLGHYSWTQTLTDTALIFPVPAGTKAKSVVCEIQPRYLKIGLKGEIPLLEGDLNKPVKPSECFWNLEDGKLLTIHLQKWYTMDWWHVVVEGEPEIDVEKLQLPQASLSDLHPDTRQHIEHTLFEQKQAAMGVTDSGEERKADALRKFMGEVLLCHPLVHNFHIQFWDILMRSPMQASRSRLNVINTET</sequence>
<evidence type="ECO:0000313" key="8">
    <source>
        <dbReference type="Proteomes" id="UP000006727"/>
    </source>
</evidence>
<feature type="compositionally biased region" description="Low complexity" evidence="4">
    <location>
        <begin position="164"/>
        <end position="179"/>
    </location>
</feature>
<comment type="function">
    <text evidence="3">Small heat shock protein required for the establishment of auxin gradients and for patterning of the apical domain of the embryo. Involved in the specification of the cotyledon primordia. Also required for normal inflorescence and floral meristem function, normal developmental patterning and thermotolerance. Acts as a molecular chaperone.</text>
</comment>
<dbReference type="PaxDb" id="3218-PP1S60_53V6.1"/>
<dbReference type="KEGG" id="ppp:112281078"/>
<feature type="compositionally biased region" description="Basic and acidic residues" evidence="4">
    <location>
        <begin position="142"/>
        <end position="152"/>
    </location>
</feature>
<name>A0A2K1KPQ5_PHYPA</name>
<keyword evidence="2" id="KW-0963">Cytoplasm</keyword>